<dbReference type="CDD" id="cd04335">
    <property type="entry name" value="PrdX_deacylase"/>
    <property type="match status" value="1"/>
</dbReference>
<dbReference type="Proteomes" id="UP001054857">
    <property type="component" value="Unassembled WGS sequence"/>
</dbReference>
<organism evidence="4 5">
    <name type="scientific">Astrephomene gubernaculifera</name>
    <dbReference type="NCBI Taxonomy" id="47775"/>
    <lineage>
        <taxon>Eukaryota</taxon>
        <taxon>Viridiplantae</taxon>
        <taxon>Chlorophyta</taxon>
        <taxon>core chlorophytes</taxon>
        <taxon>Chlorophyceae</taxon>
        <taxon>CS clade</taxon>
        <taxon>Chlamydomonadales</taxon>
        <taxon>Astrephomenaceae</taxon>
        <taxon>Astrephomene</taxon>
    </lineage>
</organism>
<evidence type="ECO:0000256" key="2">
    <source>
        <dbReference type="SAM" id="MobiDB-lite"/>
    </source>
</evidence>
<evidence type="ECO:0000313" key="4">
    <source>
        <dbReference type="EMBL" id="GFR41444.1"/>
    </source>
</evidence>
<dbReference type="Pfam" id="PF04073">
    <property type="entry name" value="tRNA_edit"/>
    <property type="match status" value="1"/>
</dbReference>
<comment type="similarity">
    <text evidence="1">Belongs to the PRORSD1 family.</text>
</comment>
<name>A0AAD3DGK7_9CHLO</name>
<dbReference type="PANTHER" id="PTHR31423:SF3">
    <property type="entry name" value="PROLYL-TRNA SYNTHETASE ASSOCIATED DOMAIN-CONTAINING PROTEIN 1-RELATED"/>
    <property type="match status" value="1"/>
</dbReference>
<dbReference type="PANTHER" id="PTHR31423">
    <property type="entry name" value="YBAK DOMAIN-CONTAINING PROTEIN"/>
    <property type="match status" value="1"/>
</dbReference>
<evidence type="ECO:0000256" key="1">
    <source>
        <dbReference type="ARBA" id="ARBA00010201"/>
    </source>
</evidence>
<comment type="caution">
    <text evidence="4">The sequence shown here is derived from an EMBL/GenBank/DDBJ whole genome shotgun (WGS) entry which is preliminary data.</text>
</comment>
<evidence type="ECO:0000313" key="5">
    <source>
        <dbReference type="Proteomes" id="UP001054857"/>
    </source>
</evidence>
<dbReference type="SUPFAM" id="SSF55826">
    <property type="entry name" value="YbaK/ProRS associated domain"/>
    <property type="match status" value="1"/>
</dbReference>
<dbReference type="GO" id="GO:0002161">
    <property type="term" value="F:aminoacyl-tRNA deacylase activity"/>
    <property type="evidence" value="ECO:0007669"/>
    <property type="project" value="InterPro"/>
</dbReference>
<accession>A0AAD3DGK7</accession>
<dbReference type="InterPro" id="IPR036754">
    <property type="entry name" value="YbaK/aa-tRNA-synt-asso_dom_sf"/>
</dbReference>
<proteinExistence type="inferred from homology"/>
<dbReference type="AlphaFoldDB" id="A0AAD3DGK7"/>
<feature type="domain" description="YbaK/aminoacyl-tRNA synthetase-associated" evidence="3">
    <location>
        <begin position="24"/>
        <end position="149"/>
    </location>
</feature>
<feature type="region of interest" description="Disordered" evidence="2">
    <location>
        <begin position="166"/>
        <end position="200"/>
    </location>
</feature>
<evidence type="ECO:0000259" key="3">
    <source>
        <dbReference type="Pfam" id="PF04073"/>
    </source>
</evidence>
<dbReference type="Gene3D" id="3.90.960.10">
    <property type="entry name" value="YbaK/aminoacyl-tRNA synthetase-associated domain"/>
    <property type="match status" value="1"/>
</dbReference>
<dbReference type="InterPro" id="IPR040285">
    <property type="entry name" value="ProX/PRXD1"/>
</dbReference>
<dbReference type="FunFam" id="3.90.960.10:FF:000005">
    <property type="entry name" value="Putative prolyl-tRNA synthetase"/>
    <property type="match status" value="1"/>
</dbReference>
<gene>
    <name evidence="4" type="ORF">Agub_g2131</name>
</gene>
<dbReference type="InterPro" id="IPR007214">
    <property type="entry name" value="YbaK/aa-tRNA-synth-assoc-dom"/>
</dbReference>
<protein>
    <recommendedName>
        <fullName evidence="3">YbaK/aminoacyl-tRNA synthetase-associated domain-containing protein</fullName>
    </recommendedName>
</protein>
<dbReference type="EMBL" id="BMAR01000001">
    <property type="protein sequence ID" value="GFR41444.1"/>
    <property type="molecule type" value="Genomic_DNA"/>
</dbReference>
<sequence length="340" mass="34802">MPLTKDALIAKLKDAGIAFDVFEHPPVMTVEAQVDALPGNPKTVLKNLFIKDKKHRCYIITALPETKIDLQVLSARLGVGKGGVRMAPEELLQAVLQVPLGSVTPLAVANPEAAPVVLLLDSRVRQQQQVFVHPLVNTASLAMTPEALEQALRLLGREPLYVDLEADPKIDRDNPPDLKAISDAAKPPPQALPEAPAAPAAPAAAAGAPAPAAAAAAAPAPAAAKPAAAPAKDTKKAAKASGGGKAAAGKGAAAAAVTTASLTEVGPRVDELLRTAVAVLLGSGTTPEDAVSSGRVDAYGMARLRADVEMQMSSLKNAAYAAGYVAGKGEVVAHAERRYV</sequence>
<reference evidence="4 5" key="1">
    <citation type="journal article" date="2021" name="Sci. Rep.">
        <title>Genome sequencing of the multicellular alga Astrephomene provides insights into convergent evolution of germ-soma differentiation.</title>
        <authorList>
            <person name="Yamashita S."/>
            <person name="Yamamoto K."/>
            <person name="Matsuzaki R."/>
            <person name="Suzuki S."/>
            <person name="Yamaguchi H."/>
            <person name="Hirooka S."/>
            <person name="Minakuchi Y."/>
            <person name="Miyagishima S."/>
            <person name="Kawachi M."/>
            <person name="Toyoda A."/>
            <person name="Nozaki H."/>
        </authorList>
    </citation>
    <scope>NUCLEOTIDE SEQUENCE [LARGE SCALE GENOMIC DNA]</scope>
    <source>
        <strain evidence="4 5">NIES-4017</strain>
    </source>
</reference>
<feature type="compositionally biased region" description="Basic and acidic residues" evidence="2">
    <location>
        <begin position="166"/>
        <end position="176"/>
    </location>
</feature>
<keyword evidence="5" id="KW-1185">Reference proteome</keyword>